<reference evidence="1 2" key="1">
    <citation type="submission" date="2019-09" db="EMBL/GenBank/DDBJ databases">
        <authorList>
            <person name="Chandra G."/>
            <person name="Truman W A."/>
        </authorList>
    </citation>
    <scope>NUCLEOTIDE SEQUENCE [LARGE SCALE GENOMIC DNA]</scope>
    <source>
        <strain evidence="1">PS880</strain>
    </source>
</reference>
<dbReference type="AlphaFoldDB" id="A0A5E7JVR8"/>
<protein>
    <submittedName>
        <fullName evidence="1">Uncharacterized protein</fullName>
    </submittedName>
</protein>
<organism evidence="1 2">
    <name type="scientific">Pseudomonas fluorescens</name>
    <dbReference type="NCBI Taxonomy" id="294"/>
    <lineage>
        <taxon>Bacteria</taxon>
        <taxon>Pseudomonadati</taxon>
        <taxon>Pseudomonadota</taxon>
        <taxon>Gammaproteobacteria</taxon>
        <taxon>Pseudomonadales</taxon>
        <taxon>Pseudomonadaceae</taxon>
        <taxon>Pseudomonas</taxon>
    </lineage>
</organism>
<name>A0A5E7JVR8_PSEFL</name>
<gene>
    <name evidence="1" type="ORF">PS880_02417</name>
</gene>
<accession>A0A5E7JVR8</accession>
<dbReference type="EMBL" id="CABVIH010000010">
    <property type="protein sequence ID" value="VVO93138.1"/>
    <property type="molecule type" value="Genomic_DNA"/>
</dbReference>
<evidence type="ECO:0000313" key="1">
    <source>
        <dbReference type="EMBL" id="VVO93138.1"/>
    </source>
</evidence>
<sequence length="41" mass="4826">MVFADDVKHWIVNGRGIPSIGEGYTRLDRLGQRFHWHIGYQ</sequence>
<dbReference type="Proteomes" id="UP000375525">
    <property type="component" value="Unassembled WGS sequence"/>
</dbReference>
<evidence type="ECO:0000313" key="2">
    <source>
        <dbReference type="Proteomes" id="UP000375525"/>
    </source>
</evidence>
<proteinExistence type="predicted"/>